<protein>
    <submittedName>
        <fullName evidence="1">Uncharacterized protein</fullName>
    </submittedName>
</protein>
<dbReference type="AlphaFoldDB" id="A0A2P2IKT5"/>
<proteinExistence type="predicted"/>
<organism evidence="1">
    <name type="scientific">Rhizophora mucronata</name>
    <name type="common">Asiatic mangrove</name>
    <dbReference type="NCBI Taxonomy" id="61149"/>
    <lineage>
        <taxon>Eukaryota</taxon>
        <taxon>Viridiplantae</taxon>
        <taxon>Streptophyta</taxon>
        <taxon>Embryophyta</taxon>
        <taxon>Tracheophyta</taxon>
        <taxon>Spermatophyta</taxon>
        <taxon>Magnoliopsida</taxon>
        <taxon>eudicotyledons</taxon>
        <taxon>Gunneridae</taxon>
        <taxon>Pentapetalae</taxon>
        <taxon>rosids</taxon>
        <taxon>fabids</taxon>
        <taxon>Malpighiales</taxon>
        <taxon>Rhizophoraceae</taxon>
        <taxon>Rhizophora</taxon>
    </lineage>
</organism>
<reference evidence="1" key="1">
    <citation type="submission" date="2018-02" db="EMBL/GenBank/DDBJ databases">
        <title>Rhizophora mucronata_Transcriptome.</title>
        <authorList>
            <person name="Meera S.P."/>
            <person name="Sreeshan A."/>
            <person name="Augustine A."/>
        </authorList>
    </citation>
    <scope>NUCLEOTIDE SEQUENCE</scope>
    <source>
        <tissue evidence="1">Leaf</tissue>
    </source>
</reference>
<evidence type="ECO:0000313" key="1">
    <source>
        <dbReference type="EMBL" id="MBW81829.1"/>
    </source>
</evidence>
<accession>A0A2P2IKT5</accession>
<sequence length="39" mass="4676">MKKHDTDSYIPKLIQSLIWIDFAYNWQYSKEVGVEEAKT</sequence>
<name>A0A2P2IKT5_RHIMU</name>
<dbReference type="EMBL" id="GGEC01001346">
    <property type="protein sequence ID" value="MBW81829.1"/>
    <property type="molecule type" value="Transcribed_RNA"/>
</dbReference>